<dbReference type="OrthoDB" id="795001at2"/>
<protein>
    <submittedName>
        <fullName evidence="2">GyrI-like domain-containing protein</fullName>
    </submittedName>
</protein>
<gene>
    <name evidence="2" type="ORF">FPZ11_10930</name>
</gene>
<evidence type="ECO:0000259" key="1">
    <source>
        <dbReference type="Pfam" id="PF06445"/>
    </source>
</evidence>
<dbReference type="Pfam" id="PF06445">
    <property type="entry name" value="GyrI-like"/>
    <property type="match status" value="1"/>
</dbReference>
<organism evidence="2 3">
    <name type="scientific">Humibacter ginsenosidimutans</name>
    <dbReference type="NCBI Taxonomy" id="2599293"/>
    <lineage>
        <taxon>Bacteria</taxon>
        <taxon>Bacillati</taxon>
        <taxon>Actinomycetota</taxon>
        <taxon>Actinomycetes</taxon>
        <taxon>Micrococcales</taxon>
        <taxon>Microbacteriaceae</taxon>
        <taxon>Humibacter</taxon>
    </lineage>
</organism>
<keyword evidence="3" id="KW-1185">Reference proteome</keyword>
<dbReference type="SUPFAM" id="SSF55136">
    <property type="entry name" value="Probable bacterial effector-binding domain"/>
    <property type="match status" value="1"/>
</dbReference>
<evidence type="ECO:0000313" key="2">
    <source>
        <dbReference type="EMBL" id="QDZ15203.1"/>
    </source>
</evidence>
<dbReference type="InterPro" id="IPR029442">
    <property type="entry name" value="GyrI-like"/>
</dbReference>
<dbReference type="Proteomes" id="UP000320216">
    <property type="component" value="Chromosome"/>
</dbReference>
<sequence length="164" mass="17169">MRALAISGRVSLADGLAFVAGAVNEILATGEQLGLGEPGVPGALFFEDVFETDAGELVAFVPFGQSTEPGARPEDRALVLGAPVPGRAEWYEVPGGEWAVLVHAGTHDDLDTAYAELGSFVAARAIGVAGAIREDFLVSRLQTADSEAWRTEVAWPVFRTATTA</sequence>
<dbReference type="KEGG" id="huw:FPZ11_10930"/>
<proteinExistence type="predicted"/>
<evidence type="ECO:0000313" key="3">
    <source>
        <dbReference type="Proteomes" id="UP000320216"/>
    </source>
</evidence>
<dbReference type="Gene3D" id="3.20.80.10">
    <property type="entry name" value="Regulatory factor, effector binding domain"/>
    <property type="match status" value="1"/>
</dbReference>
<dbReference type="RefSeq" id="WP_146320846.1">
    <property type="nucleotide sequence ID" value="NZ_CP042305.1"/>
</dbReference>
<dbReference type="EMBL" id="CP042305">
    <property type="protein sequence ID" value="QDZ15203.1"/>
    <property type="molecule type" value="Genomic_DNA"/>
</dbReference>
<reference evidence="2 3" key="1">
    <citation type="submission" date="2019-07" db="EMBL/GenBank/DDBJ databases">
        <title>Full genome sequence of Humibacter sp. WJ7-1.</title>
        <authorList>
            <person name="Im W.-T."/>
        </authorList>
    </citation>
    <scope>NUCLEOTIDE SEQUENCE [LARGE SCALE GENOMIC DNA]</scope>
    <source>
        <strain evidence="2 3">WJ7-1</strain>
    </source>
</reference>
<name>A0A5B8M4E9_9MICO</name>
<dbReference type="AlphaFoldDB" id="A0A5B8M4E9"/>
<feature type="domain" description="GyrI-like small molecule binding" evidence="1">
    <location>
        <begin position="1"/>
        <end position="157"/>
    </location>
</feature>
<accession>A0A5B8M4E9</accession>
<dbReference type="InterPro" id="IPR011256">
    <property type="entry name" value="Reg_factor_effector_dom_sf"/>
</dbReference>